<dbReference type="GO" id="GO:0006629">
    <property type="term" value="P:lipid metabolic process"/>
    <property type="evidence" value="ECO:0007669"/>
    <property type="project" value="InterPro"/>
</dbReference>
<dbReference type="AlphaFoldDB" id="A0A2U1CRY9"/>
<sequence length="785" mass="83603">MTTYNTGNPIGSTAVQDLYDNAENLDLLVNDRTKREHEDRLGVSRKTWWGMEQDFQDFLVDSGYQNIGDYAADLEVSARNQVFWKDGELYRAGAALELPYTTTGDWLVEEGLFVPVGDAALRQELSSPEGDGMIGVKQPFTGSVATTQHEVNARTISLLDFGATTDGTDAWPAFSAAISAAGANGVVKVPGKPGDTYSLLTIPTGTAETLNNVLFDIDPGVVIHTPLSIAYMQSNMRVTRTTKFLNGADDSVFYASPQTSAHVQDKLIWPGPSDADRSSLEAIDVFAETRFVKFNHDGGGDSYDVYTPGNADFSSFSNSVPHDGYVYCGLWRARPDEEIRAGFTGYNTSATALFAVVRCASGRYGIYGGYASANFTRFSKTVGGALKTTAVSPETAGLTSYAALLSVVGIRVQNVRRFCVTINGVSVAEFDTDSDIIEAGFGCYDQGSTGTSLKVQDVVKTRYATAVHGVRGLNIAVFGDSITAGGGVQHVYGSWPEQLRKMYDGAAGMRIKTINNFAISGDSSAGQKALCTSANLVGSDIVMVLVGTNDIQGAVPATTTTSNVADMIDTCLNAGKPVIVGLPPMFYPNTFTGTGQNTHGYSIGGPTRQALARLCAVKGVRCVDSMGGLGNVAPLYLSSVSQDGMVFDNIHPTYFGRLTLAQLFGNALLGIFAGERQVIQSRQSLTDAGLQNGATFTTERPSYVVDHMSGTVHLAGRIDIPAGYTTGTIVYTLPEALRPGSTVQFSQPNSTAMSILQIAPDGNVRFFRPPAGADWIGVSCSYSNR</sequence>
<organism evidence="2 3">
    <name type="scientific">Pusillimonas noertemannii</name>
    <dbReference type="NCBI Taxonomy" id="305977"/>
    <lineage>
        <taxon>Bacteria</taxon>
        <taxon>Pseudomonadati</taxon>
        <taxon>Pseudomonadota</taxon>
        <taxon>Betaproteobacteria</taxon>
        <taxon>Burkholderiales</taxon>
        <taxon>Alcaligenaceae</taxon>
        <taxon>Pusillimonas</taxon>
    </lineage>
</organism>
<dbReference type="InterPro" id="IPR013830">
    <property type="entry name" value="SGNH_hydro"/>
</dbReference>
<dbReference type="Gene3D" id="2.160.20.10">
    <property type="entry name" value="Single-stranded right-handed beta-helix, Pectin lyase-like"/>
    <property type="match status" value="1"/>
</dbReference>
<dbReference type="InterPro" id="IPR051532">
    <property type="entry name" value="Ester_Hydrolysis_Enzymes"/>
</dbReference>
<dbReference type="Proteomes" id="UP000246145">
    <property type="component" value="Unassembled WGS sequence"/>
</dbReference>
<accession>A0A2U1CRY9</accession>
<dbReference type="RefSeq" id="WP_116517729.1">
    <property type="nucleotide sequence ID" value="NZ_JACCEX010000001.1"/>
</dbReference>
<dbReference type="CDD" id="cd00229">
    <property type="entry name" value="SGNH_hydrolase"/>
    <property type="match status" value="1"/>
</dbReference>
<proteinExistence type="predicted"/>
<dbReference type="EMBL" id="QEKO01000001">
    <property type="protein sequence ID" value="PVY68670.1"/>
    <property type="molecule type" value="Genomic_DNA"/>
</dbReference>
<dbReference type="PANTHER" id="PTHR30383">
    <property type="entry name" value="THIOESTERASE 1/PROTEASE 1/LYSOPHOSPHOLIPASE L1"/>
    <property type="match status" value="1"/>
</dbReference>
<reference evidence="2 3" key="1">
    <citation type="submission" date="2018-04" db="EMBL/GenBank/DDBJ databases">
        <title>Genomic Encyclopedia of Type Strains, Phase IV (KMG-IV): sequencing the most valuable type-strain genomes for metagenomic binning, comparative biology and taxonomic classification.</title>
        <authorList>
            <person name="Goeker M."/>
        </authorList>
    </citation>
    <scope>NUCLEOTIDE SEQUENCE [LARGE SCALE GENOMIC DNA]</scope>
    <source>
        <strain evidence="2 3">DSM 10065</strain>
    </source>
</reference>
<evidence type="ECO:0000313" key="2">
    <source>
        <dbReference type="EMBL" id="PVY68670.1"/>
    </source>
</evidence>
<gene>
    <name evidence="2" type="ORF">C7440_1081</name>
</gene>
<evidence type="ECO:0000259" key="1">
    <source>
        <dbReference type="Pfam" id="PF13472"/>
    </source>
</evidence>
<dbReference type="OrthoDB" id="6174659at2"/>
<dbReference type="Pfam" id="PF13472">
    <property type="entry name" value="Lipase_GDSL_2"/>
    <property type="match status" value="1"/>
</dbReference>
<dbReference type="InterPro" id="IPR011050">
    <property type="entry name" value="Pectin_lyase_fold/virulence"/>
</dbReference>
<dbReference type="PROSITE" id="PS01098">
    <property type="entry name" value="LIPASE_GDSL_SER"/>
    <property type="match status" value="1"/>
</dbReference>
<dbReference type="InterPro" id="IPR036514">
    <property type="entry name" value="SGNH_hydro_sf"/>
</dbReference>
<dbReference type="InterPro" id="IPR008265">
    <property type="entry name" value="Lipase_GDSL_AS"/>
</dbReference>
<dbReference type="SUPFAM" id="SSF51126">
    <property type="entry name" value="Pectin lyase-like"/>
    <property type="match status" value="1"/>
</dbReference>
<feature type="domain" description="SGNH hydrolase-type esterase" evidence="1">
    <location>
        <begin position="477"/>
        <end position="654"/>
    </location>
</feature>
<dbReference type="PANTHER" id="PTHR30383:SF5">
    <property type="entry name" value="SGNH HYDROLASE-TYPE ESTERASE DOMAIN-CONTAINING PROTEIN"/>
    <property type="match status" value="1"/>
</dbReference>
<dbReference type="SUPFAM" id="SSF52266">
    <property type="entry name" value="SGNH hydrolase"/>
    <property type="match status" value="1"/>
</dbReference>
<evidence type="ECO:0000313" key="3">
    <source>
        <dbReference type="Proteomes" id="UP000246145"/>
    </source>
</evidence>
<dbReference type="Gene3D" id="3.40.50.1110">
    <property type="entry name" value="SGNH hydrolase"/>
    <property type="match status" value="1"/>
</dbReference>
<dbReference type="GO" id="GO:0004622">
    <property type="term" value="F:phosphatidylcholine lysophospholipase activity"/>
    <property type="evidence" value="ECO:0007669"/>
    <property type="project" value="TreeGrafter"/>
</dbReference>
<protein>
    <submittedName>
        <fullName evidence="2">Lysophospholipase L1-like esterase</fullName>
    </submittedName>
</protein>
<name>A0A2U1CRY9_9BURK</name>
<dbReference type="InterPro" id="IPR012334">
    <property type="entry name" value="Pectin_lyas_fold"/>
</dbReference>
<keyword evidence="3" id="KW-1185">Reference proteome</keyword>
<comment type="caution">
    <text evidence="2">The sequence shown here is derived from an EMBL/GenBank/DDBJ whole genome shotgun (WGS) entry which is preliminary data.</text>
</comment>